<comment type="catalytic activity">
    <reaction evidence="6">
        <text>L-lysyl-tRNA(Lys) + a 1,2-diacyl-sn-glycero-3-phospho-(1'-sn-glycerol) = a 1,2-diacyl-sn-glycero-3-phospho-1'-(3'-O-L-lysyl)-sn-glycerol + tRNA(Lys)</text>
        <dbReference type="Rhea" id="RHEA:10668"/>
        <dbReference type="Rhea" id="RHEA-COMP:9696"/>
        <dbReference type="Rhea" id="RHEA-COMP:9697"/>
        <dbReference type="ChEBI" id="CHEBI:64716"/>
        <dbReference type="ChEBI" id="CHEBI:75792"/>
        <dbReference type="ChEBI" id="CHEBI:78442"/>
        <dbReference type="ChEBI" id="CHEBI:78529"/>
        <dbReference type="EC" id="2.3.2.3"/>
    </reaction>
</comment>
<reference evidence="7 8" key="1">
    <citation type="submission" date="2007-03" db="EMBL/GenBank/DDBJ databases">
        <authorList>
            <person name="Fulton L."/>
            <person name="Clifton S."/>
            <person name="Fulton B."/>
            <person name="Xu J."/>
            <person name="Minx P."/>
            <person name="Pepin K.H."/>
            <person name="Johnson M."/>
            <person name="Thiruvilangam P."/>
            <person name="Bhonagiri V."/>
            <person name="Nash W.E."/>
            <person name="Mardis E.R."/>
            <person name="Wilson R.K."/>
        </authorList>
    </citation>
    <scope>NUCLEOTIDE SEQUENCE [LARGE SCALE GENOMIC DNA]</scope>
    <source>
        <strain evidence="7 8">ATCC 27756</strain>
    </source>
</reference>
<feature type="transmembrane region" description="Helical" evidence="6">
    <location>
        <begin position="173"/>
        <end position="196"/>
    </location>
</feature>
<feature type="transmembrane region" description="Helical" evidence="6">
    <location>
        <begin position="248"/>
        <end position="273"/>
    </location>
</feature>
<dbReference type="EMBL" id="AAVP02000003">
    <property type="protein sequence ID" value="EDK24880.1"/>
    <property type="molecule type" value="Genomic_DNA"/>
</dbReference>
<keyword evidence="2" id="KW-1003">Cell membrane</keyword>
<evidence type="ECO:0000256" key="2">
    <source>
        <dbReference type="ARBA" id="ARBA00022475"/>
    </source>
</evidence>
<dbReference type="EC" id="2.3.2.3" evidence="6"/>
<organism evidence="7 8">
    <name type="scientific">[Ruminococcus] torques ATCC 27756</name>
    <dbReference type="NCBI Taxonomy" id="411460"/>
    <lineage>
        <taxon>Bacteria</taxon>
        <taxon>Bacillati</taxon>
        <taxon>Bacillota</taxon>
        <taxon>Clostridia</taxon>
        <taxon>Lachnospirales</taxon>
        <taxon>Lachnospiraceae</taxon>
        <taxon>Mediterraneibacter</taxon>
    </lineage>
</organism>
<dbReference type="GO" id="GO:0005886">
    <property type="term" value="C:plasma membrane"/>
    <property type="evidence" value="ECO:0007669"/>
    <property type="project" value="UniProtKB-SubCell"/>
</dbReference>
<keyword evidence="6" id="KW-0443">Lipid metabolism</keyword>
<feature type="transmembrane region" description="Helical" evidence="6">
    <location>
        <begin position="58"/>
        <end position="80"/>
    </location>
</feature>
<keyword evidence="6" id="KW-0808">Transferase</keyword>
<evidence type="ECO:0000313" key="8">
    <source>
        <dbReference type="Proteomes" id="UP000003577"/>
    </source>
</evidence>
<evidence type="ECO:0000256" key="1">
    <source>
        <dbReference type="ARBA" id="ARBA00004651"/>
    </source>
</evidence>
<protein>
    <recommendedName>
        <fullName evidence="6">Phosphatidylglycerol lysyltransferase</fullName>
        <ecNumber evidence="6">2.3.2.3</ecNumber>
    </recommendedName>
    <alternativeName>
        <fullName evidence="6">Lysylphosphatidylglycerol synthase</fullName>
    </alternativeName>
</protein>
<accession>A5KLP2</accession>
<evidence type="ECO:0000256" key="6">
    <source>
        <dbReference type="RuleBase" id="RU363042"/>
    </source>
</evidence>
<keyword evidence="5 6" id="KW-0472">Membrane</keyword>
<dbReference type="GO" id="GO:0050071">
    <property type="term" value="F:phosphatidylglycerol lysyltransferase activity"/>
    <property type="evidence" value="ECO:0007669"/>
    <property type="project" value="UniProtKB-EC"/>
</dbReference>
<name>A5KLP2_9FIRM</name>
<reference evidence="7 8" key="2">
    <citation type="submission" date="2007-04" db="EMBL/GenBank/DDBJ databases">
        <title>Draft genome sequence of Ruminococcus torques (ATCC 27756).</title>
        <authorList>
            <person name="Sudarsanam P."/>
            <person name="Ley R."/>
            <person name="Guruge J."/>
            <person name="Turnbaugh P.J."/>
            <person name="Mahowald M."/>
            <person name="Liep D."/>
            <person name="Gordon J."/>
        </authorList>
    </citation>
    <scope>NUCLEOTIDE SEQUENCE [LARGE SCALE GENOMIC DNA]</scope>
    <source>
        <strain evidence="7 8">ATCC 27756</strain>
    </source>
</reference>
<dbReference type="Proteomes" id="UP000003577">
    <property type="component" value="Unassembled WGS sequence"/>
</dbReference>
<dbReference type="PANTHER" id="PTHR37693">
    <property type="entry name" value="PHOSPHATIDYLGLYCEROL LYSYLTRANSFERASE"/>
    <property type="match status" value="1"/>
</dbReference>
<keyword evidence="3 6" id="KW-0812">Transmembrane</keyword>
<evidence type="ECO:0000256" key="5">
    <source>
        <dbReference type="ARBA" id="ARBA00023136"/>
    </source>
</evidence>
<dbReference type="NCBIfam" id="TIGR00374">
    <property type="entry name" value="flippase-like domain"/>
    <property type="match status" value="1"/>
</dbReference>
<feature type="transmembrane region" description="Helical" evidence="6">
    <location>
        <begin position="137"/>
        <end position="161"/>
    </location>
</feature>
<comment type="function">
    <text evidence="6">Catalyzes the transfer of a lysyl group from L-lysyl-tRNA(Lys) to membrane-bound phosphatidylglycerol (PG), which produces lysylphosphatidylglycerol (LPG), a major component of the bacterial membrane with a positive net charge. LPG synthesis contributes to bacterial virulence as it is involved in the resistance mechanism against cationic antimicrobial peptides (CAMP) produces by the host's immune system (defensins, cathelicidins) and by the competing microorganisms.</text>
</comment>
<comment type="caution">
    <text evidence="7">The sequence shown here is derived from an EMBL/GenBank/DDBJ whole genome shotgun (WGS) entry which is preliminary data.</text>
</comment>
<gene>
    <name evidence="6" type="primary">mprF</name>
    <name evidence="7" type="ORF">RUMTOR_01146</name>
</gene>
<keyword evidence="4 6" id="KW-1133">Transmembrane helix</keyword>
<proteinExistence type="inferred from homology"/>
<feature type="transmembrane region" description="Helical" evidence="6">
    <location>
        <begin position="20"/>
        <end position="38"/>
    </location>
</feature>
<dbReference type="AlphaFoldDB" id="A5KLP2"/>
<dbReference type="PANTHER" id="PTHR37693:SF1">
    <property type="entry name" value="INTEGRAL MEMBRANE PROTEIN"/>
    <property type="match status" value="1"/>
</dbReference>
<dbReference type="GO" id="GO:0006629">
    <property type="term" value="P:lipid metabolic process"/>
    <property type="evidence" value="ECO:0007669"/>
    <property type="project" value="UniProtKB-KW"/>
</dbReference>
<feature type="transmembrane region" description="Helical" evidence="6">
    <location>
        <begin position="279"/>
        <end position="297"/>
    </location>
</feature>
<dbReference type="InterPro" id="IPR022791">
    <property type="entry name" value="L-PG_synthase/AglD"/>
</dbReference>
<keyword evidence="6" id="KW-0046">Antibiotic resistance</keyword>
<comment type="subcellular location">
    <subcellularLocation>
        <location evidence="1 6">Cell membrane</location>
        <topology evidence="1 6">Multi-pass membrane protein</topology>
    </subcellularLocation>
</comment>
<dbReference type="PaxDb" id="411460-RUMTOR_01146"/>
<evidence type="ECO:0000256" key="4">
    <source>
        <dbReference type="ARBA" id="ARBA00022989"/>
    </source>
</evidence>
<evidence type="ECO:0000256" key="3">
    <source>
        <dbReference type="ARBA" id="ARBA00022692"/>
    </source>
</evidence>
<feature type="transmembrane region" description="Helical" evidence="6">
    <location>
        <begin position="335"/>
        <end position="353"/>
    </location>
</feature>
<dbReference type="HOGENOM" id="CLU_039146_0_1_9"/>
<dbReference type="GO" id="GO:0046677">
    <property type="term" value="P:response to antibiotic"/>
    <property type="evidence" value="ECO:0007669"/>
    <property type="project" value="UniProtKB-KW"/>
</dbReference>
<dbReference type="Pfam" id="PF03706">
    <property type="entry name" value="LPG_synthase_TM"/>
    <property type="match status" value="1"/>
</dbReference>
<evidence type="ECO:0000313" key="7">
    <source>
        <dbReference type="EMBL" id="EDK24880.1"/>
    </source>
</evidence>
<comment type="similarity">
    <text evidence="6">Belongs to the LPG synthase family.</text>
</comment>
<sequence length="366" mass="41220">MSGKKKEKDGGEGMSVKKRILEVTIFLLVMFLTFYTLFSGKNLGEIANAVSKMSVGYLVPAAALAIFFVCAEGYMIWYLLQAMKANRRKEGSSLIRCIQYSFIGFFYSGITPSATGGQPVQLYYMSKDGNRGSDSTVVLMTVAVVYKFVLVILGAAILLFWYRPLYSELGKFFPLYLFGLLLNVILVVVIAGIMLMPNIMLRCALFFEKLFVKMSILKPSEKRPEKIHEFIGSYQNAVSWLRTHKGKLLFIVLVTFLQRCSVFLLTYMVYLGFGLHGTGMMKVILLQAAVYIAVDMLPLPGAQGITELMYQTVFAHVFTGTYLIPSMLVSRGINFYFLLIVSLIIVLVNKIRYKSTVCRNVKIENE</sequence>